<accession>A0ACB9K4Q5</accession>
<evidence type="ECO:0000313" key="1">
    <source>
        <dbReference type="EMBL" id="KAI3827244.1"/>
    </source>
</evidence>
<sequence>MCMEIMGVNGTWQKGITTYKDDERIEKGERISDQLITSIQDSRFYIIVFSKNYASSSWFLDELVKIMECQKTMEQTAYPVFYDVEPTEVRNQSGAVGEAFAKHVEKRVLGDG</sequence>
<gene>
    <name evidence="1" type="ORF">L1987_01316</name>
</gene>
<organism evidence="1 2">
    <name type="scientific">Smallanthus sonchifolius</name>
    <dbReference type="NCBI Taxonomy" id="185202"/>
    <lineage>
        <taxon>Eukaryota</taxon>
        <taxon>Viridiplantae</taxon>
        <taxon>Streptophyta</taxon>
        <taxon>Embryophyta</taxon>
        <taxon>Tracheophyta</taxon>
        <taxon>Spermatophyta</taxon>
        <taxon>Magnoliopsida</taxon>
        <taxon>eudicotyledons</taxon>
        <taxon>Gunneridae</taxon>
        <taxon>Pentapetalae</taxon>
        <taxon>asterids</taxon>
        <taxon>campanulids</taxon>
        <taxon>Asterales</taxon>
        <taxon>Asteraceae</taxon>
        <taxon>Asteroideae</taxon>
        <taxon>Heliantheae alliance</taxon>
        <taxon>Millerieae</taxon>
        <taxon>Smallanthus</taxon>
    </lineage>
</organism>
<evidence type="ECO:0000313" key="2">
    <source>
        <dbReference type="Proteomes" id="UP001056120"/>
    </source>
</evidence>
<keyword evidence="2" id="KW-1185">Reference proteome</keyword>
<protein>
    <submittedName>
        <fullName evidence="1">Uncharacterized protein</fullName>
    </submittedName>
</protein>
<dbReference type="EMBL" id="CM042018">
    <property type="protein sequence ID" value="KAI3827244.1"/>
    <property type="molecule type" value="Genomic_DNA"/>
</dbReference>
<proteinExistence type="predicted"/>
<comment type="caution">
    <text evidence="1">The sequence shown here is derived from an EMBL/GenBank/DDBJ whole genome shotgun (WGS) entry which is preliminary data.</text>
</comment>
<reference evidence="1 2" key="2">
    <citation type="journal article" date="2022" name="Mol. Ecol. Resour.">
        <title>The genomes of chicory, endive, great burdock and yacon provide insights into Asteraceae paleo-polyploidization history and plant inulin production.</title>
        <authorList>
            <person name="Fan W."/>
            <person name="Wang S."/>
            <person name="Wang H."/>
            <person name="Wang A."/>
            <person name="Jiang F."/>
            <person name="Liu H."/>
            <person name="Zhao H."/>
            <person name="Xu D."/>
            <person name="Zhang Y."/>
        </authorList>
    </citation>
    <scope>NUCLEOTIDE SEQUENCE [LARGE SCALE GENOMIC DNA]</scope>
    <source>
        <strain evidence="2">cv. Yunnan</strain>
        <tissue evidence="1">Leaves</tissue>
    </source>
</reference>
<reference evidence="2" key="1">
    <citation type="journal article" date="2022" name="Mol. Ecol. Resour.">
        <title>The genomes of chicory, endive, great burdock and yacon provide insights into Asteraceae palaeo-polyploidization history and plant inulin production.</title>
        <authorList>
            <person name="Fan W."/>
            <person name="Wang S."/>
            <person name="Wang H."/>
            <person name="Wang A."/>
            <person name="Jiang F."/>
            <person name="Liu H."/>
            <person name="Zhao H."/>
            <person name="Xu D."/>
            <person name="Zhang Y."/>
        </authorList>
    </citation>
    <scope>NUCLEOTIDE SEQUENCE [LARGE SCALE GENOMIC DNA]</scope>
    <source>
        <strain evidence="2">cv. Yunnan</strain>
    </source>
</reference>
<dbReference type="Proteomes" id="UP001056120">
    <property type="component" value="Linkage Group LG01"/>
</dbReference>
<name>A0ACB9K4Q5_9ASTR</name>